<name>A0A6J2UPU1_CHACN</name>
<evidence type="ECO:0000256" key="1">
    <source>
        <dbReference type="ARBA" id="ARBA00004162"/>
    </source>
</evidence>
<keyword evidence="11" id="KW-0675">Receptor</keyword>
<dbReference type="InterPro" id="IPR022248">
    <property type="entry name" value="TNF_rcpt_RELT"/>
</dbReference>
<feature type="region of interest" description="Disordered" evidence="7">
    <location>
        <begin position="359"/>
        <end position="405"/>
    </location>
</feature>
<comment type="subcellular location">
    <subcellularLocation>
        <location evidence="1">Cell membrane</location>
        <topology evidence="1">Single-pass membrane protein</topology>
    </subcellularLocation>
</comment>
<evidence type="ECO:0000256" key="6">
    <source>
        <dbReference type="ARBA" id="ARBA00023136"/>
    </source>
</evidence>
<evidence type="ECO:0000313" key="11">
    <source>
        <dbReference type="RefSeq" id="XP_030621091.1"/>
    </source>
</evidence>
<dbReference type="PANTHER" id="PTHR47397">
    <property type="entry name" value="TUMOR NECROSIS FACTOR RECEPTOR SUPERFAMILY MEMBER 19L"/>
    <property type="match status" value="1"/>
</dbReference>
<dbReference type="GeneID" id="115804725"/>
<keyword evidence="9" id="KW-0732">Signal</keyword>
<evidence type="ECO:0000256" key="3">
    <source>
        <dbReference type="ARBA" id="ARBA00022475"/>
    </source>
</evidence>
<sequence>MRNHLCCSAPVLLILMGLWDLLAAQCRWREKCVCLQCPAGQEPSTACGEVEGAEVVVRCQTCPKGTFSDAQDTEQCRPHTVCRMLNRWVVTPATSCTDAVCGGCLPGFHPAAIQKASTLHGCVRKPLKRLKRNVGKGSLRGPGAGVANATNVRSPEEKSTEYAVFALVPIFCVMGLLGIFICNILKKKGYRCTAEKEPGDEEAPASPQKEGNPGPYIVDDTMNEDTISVLVRLITEKKENAAALEELLLEYERKQMAASKAASIKFPVLPHLGQFRSLPRLCPHQHLHTVNGLASRSGTCCSRCSQKKWPQVLPPPVLTIDPHQTSTLPVKSTLSGEPMVLSVGRFQVAQIPENKAISLGMTPHESSDTDSVNTTHTEPAEEKCLLSLSSSSNSSSSKSRQEMNL</sequence>
<feature type="chain" id="PRO_5026912191" evidence="9">
    <location>
        <begin position="25"/>
        <end position="405"/>
    </location>
</feature>
<dbReference type="Proteomes" id="UP000504632">
    <property type="component" value="Chromosome 2"/>
</dbReference>
<dbReference type="OrthoDB" id="9864383at2759"/>
<feature type="region of interest" description="Disordered" evidence="7">
    <location>
        <begin position="196"/>
        <end position="218"/>
    </location>
</feature>
<evidence type="ECO:0000256" key="9">
    <source>
        <dbReference type="SAM" id="SignalP"/>
    </source>
</evidence>
<dbReference type="CTD" id="84957"/>
<feature type="transmembrane region" description="Helical" evidence="8">
    <location>
        <begin position="162"/>
        <end position="185"/>
    </location>
</feature>
<evidence type="ECO:0000313" key="10">
    <source>
        <dbReference type="Proteomes" id="UP000504632"/>
    </source>
</evidence>
<keyword evidence="4 8" id="KW-0812">Transmembrane</keyword>
<comment type="similarity">
    <text evidence="2">Belongs to the RELT family.</text>
</comment>
<dbReference type="GO" id="GO:0006915">
    <property type="term" value="P:apoptotic process"/>
    <property type="evidence" value="ECO:0007669"/>
    <property type="project" value="TreeGrafter"/>
</dbReference>
<proteinExistence type="inferred from homology"/>
<organism evidence="10 11">
    <name type="scientific">Chanos chanos</name>
    <name type="common">Milkfish</name>
    <name type="synonym">Mugil chanos</name>
    <dbReference type="NCBI Taxonomy" id="29144"/>
    <lineage>
        <taxon>Eukaryota</taxon>
        <taxon>Metazoa</taxon>
        <taxon>Chordata</taxon>
        <taxon>Craniata</taxon>
        <taxon>Vertebrata</taxon>
        <taxon>Euteleostomi</taxon>
        <taxon>Actinopterygii</taxon>
        <taxon>Neopterygii</taxon>
        <taxon>Teleostei</taxon>
        <taxon>Ostariophysi</taxon>
        <taxon>Gonorynchiformes</taxon>
        <taxon>Chanidae</taxon>
        <taxon>Chanos</taxon>
    </lineage>
</organism>
<evidence type="ECO:0000256" key="5">
    <source>
        <dbReference type="ARBA" id="ARBA00022989"/>
    </source>
</evidence>
<gene>
    <name evidence="11" type="primary">relt</name>
</gene>
<keyword evidence="5 8" id="KW-1133">Transmembrane helix</keyword>
<dbReference type="Gene3D" id="2.10.50.10">
    <property type="entry name" value="Tumor Necrosis Factor Receptor, subunit A, domain 2"/>
    <property type="match status" value="1"/>
</dbReference>
<dbReference type="GO" id="GO:0005886">
    <property type="term" value="C:plasma membrane"/>
    <property type="evidence" value="ECO:0007669"/>
    <property type="project" value="UniProtKB-SubCell"/>
</dbReference>
<feature type="compositionally biased region" description="Low complexity" evidence="7">
    <location>
        <begin position="385"/>
        <end position="398"/>
    </location>
</feature>
<feature type="signal peptide" evidence="9">
    <location>
        <begin position="1"/>
        <end position="24"/>
    </location>
</feature>
<evidence type="ECO:0000256" key="8">
    <source>
        <dbReference type="SAM" id="Phobius"/>
    </source>
</evidence>
<evidence type="ECO:0000256" key="4">
    <source>
        <dbReference type="ARBA" id="ARBA00022692"/>
    </source>
</evidence>
<keyword evidence="6 8" id="KW-0472">Membrane</keyword>
<evidence type="ECO:0000256" key="7">
    <source>
        <dbReference type="SAM" id="MobiDB-lite"/>
    </source>
</evidence>
<dbReference type="Pfam" id="PF12606">
    <property type="entry name" value="RELT"/>
    <property type="match status" value="1"/>
</dbReference>
<keyword evidence="10" id="KW-1185">Reference proteome</keyword>
<dbReference type="InParanoid" id="A0A6J2UPU1"/>
<dbReference type="RefSeq" id="XP_030621091.1">
    <property type="nucleotide sequence ID" value="XM_030765231.1"/>
</dbReference>
<reference evidence="11" key="1">
    <citation type="submission" date="2025-08" db="UniProtKB">
        <authorList>
            <consortium name="RefSeq"/>
        </authorList>
    </citation>
    <scope>IDENTIFICATION</scope>
</reference>
<evidence type="ECO:0000256" key="2">
    <source>
        <dbReference type="ARBA" id="ARBA00008688"/>
    </source>
</evidence>
<accession>A0A6J2UPU1</accession>
<dbReference type="AlphaFoldDB" id="A0A6J2UPU1"/>
<dbReference type="PANTHER" id="PTHR47397:SF1">
    <property type="entry name" value="TUMOR NECROSIS FACTOR RECEPTOR SUPERFAMILY MEMBER 19L"/>
    <property type="match status" value="1"/>
</dbReference>
<keyword evidence="3" id="KW-1003">Cell membrane</keyword>
<dbReference type="PRINTS" id="PR01970">
    <property type="entry name" value="TNFACTORR19L"/>
</dbReference>
<dbReference type="InterPro" id="IPR022333">
    <property type="entry name" value="TNFR_19-like"/>
</dbReference>
<dbReference type="CDD" id="cd13419">
    <property type="entry name" value="TNFRSF19L"/>
    <property type="match status" value="1"/>
</dbReference>
<dbReference type="InterPro" id="IPR034048">
    <property type="entry name" value="TNFRSF19L_N"/>
</dbReference>
<protein>
    <submittedName>
        <fullName evidence="11">Tumor necrosis factor receptor superfamily member 19L</fullName>
    </submittedName>
</protein>